<comment type="similarity">
    <text evidence="3 11">Belongs to the FAD-dependent glycerol-3-phosphate dehydrogenase family.</text>
</comment>
<evidence type="ECO:0000256" key="12">
    <source>
        <dbReference type="SAM" id="MobiDB-lite"/>
    </source>
</evidence>
<keyword evidence="9 11" id="KW-0560">Oxidoreductase</keyword>
<dbReference type="Gene3D" id="3.50.50.60">
    <property type="entry name" value="FAD/NAD(P)-binding domain"/>
    <property type="match status" value="1"/>
</dbReference>
<dbReference type="AlphaFoldDB" id="A0A7Z0CZ76"/>
<dbReference type="InterPro" id="IPR036188">
    <property type="entry name" value="FAD/NAD-bd_sf"/>
</dbReference>
<evidence type="ECO:0000256" key="2">
    <source>
        <dbReference type="ARBA" id="ARBA00004496"/>
    </source>
</evidence>
<feature type="domain" description="Alpha-glycerophosphate oxidase C-terminal" evidence="14">
    <location>
        <begin position="419"/>
        <end position="544"/>
    </location>
</feature>
<comment type="catalytic activity">
    <reaction evidence="10 11">
        <text>a quinone + sn-glycerol 3-phosphate = dihydroxyacetone phosphate + a quinol</text>
        <dbReference type="Rhea" id="RHEA:18977"/>
        <dbReference type="ChEBI" id="CHEBI:24646"/>
        <dbReference type="ChEBI" id="CHEBI:57597"/>
        <dbReference type="ChEBI" id="CHEBI:57642"/>
        <dbReference type="ChEBI" id="CHEBI:132124"/>
        <dbReference type="EC" id="1.1.5.3"/>
    </reaction>
</comment>
<dbReference type="PANTHER" id="PTHR11985:SF31">
    <property type="entry name" value="GLYCEROL-3-PHOSPHATE DEHYDROGENASE 2"/>
    <property type="match status" value="1"/>
</dbReference>
<evidence type="ECO:0000256" key="8">
    <source>
        <dbReference type="ARBA" id="ARBA00022827"/>
    </source>
</evidence>
<dbReference type="Pfam" id="PF16901">
    <property type="entry name" value="DAO_C"/>
    <property type="match status" value="1"/>
</dbReference>
<evidence type="ECO:0000313" key="16">
    <source>
        <dbReference type="Proteomes" id="UP000539111"/>
    </source>
</evidence>
<dbReference type="PANTHER" id="PTHR11985">
    <property type="entry name" value="GLYCEROL-3-PHOSPHATE DEHYDROGENASE"/>
    <property type="match status" value="1"/>
</dbReference>
<dbReference type="GO" id="GO:0004368">
    <property type="term" value="F:glycerol-3-phosphate dehydrogenase (quinone) activity"/>
    <property type="evidence" value="ECO:0007669"/>
    <property type="project" value="UniProtKB-EC"/>
</dbReference>
<dbReference type="FunFam" id="1.10.8.870:FF:000003">
    <property type="entry name" value="Glycerol-3-phosphate dehydrogenase"/>
    <property type="match status" value="1"/>
</dbReference>
<evidence type="ECO:0000259" key="14">
    <source>
        <dbReference type="Pfam" id="PF16901"/>
    </source>
</evidence>
<keyword evidence="16" id="KW-1185">Reference proteome</keyword>
<proteinExistence type="inferred from homology"/>
<evidence type="ECO:0000259" key="13">
    <source>
        <dbReference type="Pfam" id="PF01266"/>
    </source>
</evidence>
<keyword evidence="5" id="KW-0963">Cytoplasm</keyword>
<evidence type="ECO:0000256" key="11">
    <source>
        <dbReference type="RuleBase" id="RU361217"/>
    </source>
</evidence>
<keyword evidence="8" id="KW-0274">FAD</keyword>
<evidence type="ECO:0000256" key="1">
    <source>
        <dbReference type="ARBA" id="ARBA00001974"/>
    </source>
</evidence>
<comment type="cofactor">
    <cofactor evidence="1 11">
        <name>FAD</name>
        <dbReference type="ChEBI" id="CHEBI:57692"/>
    </cofactor>
</comment>
<evidence type="ECO:0000256" key="9">
    <source>
        <dbReference type="ARBA" id="ARBA00023002"/>
    </source>
</evidence>
<dbReference type="PROSITE" id="PS00977">
    <property type="entry name" value="FAD_G3PDH_1"/>
    <property type="match status" value="1"/>
</dbReference>
<dbReference type="EMBL" id="JACBZP010000001">
    <property type="protein sequence ID" value="NYI65994.1"/>
    <property type="molecule type" value="Genomic_DNA"/>
</dbReference>
<evidence type="ECO:0000313" key="15">
    <source>
        <dbReference type="EMBL" id="NYI65994.1"/>
    </source>
</evidence>
<feature type="region of interest" description="Disordered" evidence="12">
    <location>
        <begin position="244"/>
        <end position="264"/>
    </location>
</feature>
<evidence type="ECO:0000256" key="4">
    <source>
        <dbReference type="ARBA" id="ARBA00013029"/>
    </source>
</evidence>
<evidence type="ECO:0000256" key="5">
    <source>
        <dbReference type="ARBA" id="ARBA00022490"/>
    </source>
</evidence>
<evidence type="ECO:0000256" key="7">
    <source>
        <dbReference type="ARBA" id="ARBA00022798"/>
    </source>
</evidence>
<dbReference type="RefSeq" id="WP_179425079.1">
    <property type="nucleotide sequence ID" value="NZ_JACBZP010000001.1"/>
</dbReference>
<organism evidence="15 16">
    <name type="scientific">Spelaeicoccus albus</name>
    <dbReference type="NCBI Taxonomy" id="1280376"/>
    <lineage>
        <taxon>Bacteria</taxon>
        <taxon>Bacillati</taxon>
        <taxon>Actinomycetota</taxon>
        <taxon>Actinomycetes</taxon>
        <taxon>Micrococcales</taxon>
        <taxon>Brevibacteriaceae</taxon>
        <taxon>Spelaeicoccus</taxon>
    </lineage>
</organism>
<comment type="caution">
    <text evidence="15">The sequence shown here is derived from an EMBL/GenBank/DDBJ whole genome shotgun (WGS) entry which is preliminary data.</text>
</comment>
<dbReference type="InterPro" id="IPR006076">
    <property type="entry name" value="FAD-dep_OxRdtase"/>
</dbReference>
<sequence length="589" mass="63612">MKAAALSQSSRLEAVEALGSREFDVLVIGGGVTGAGTALDAASRGLSVALVEARDYASGTSSRASKLIHGGLRYLQMLDFKLVREALTERGRLLTAIAPHLVQPVPFIYPFTHKVWERGYIGAGLMLYDGLSFAPGVHRGVPLHRHLSRRSMQKLFPEMREDAAVGGLRYYDAKVDDARFVATLIRTATSHGAVTASRMQATEYLTDHGHITGVVADDLESGQTVQIRARHVISATGVWTEATENLPGFPASPDAGASTSPTSRGLKVRASKGIHIVVPGDRIVGNAGMILNTEKSVLFIIPWDGYWVIGTTDTDWQLPKAHPVANATDIDYLLDHVNAVLKNPLTRDDVIGTYSGLRPLLQPVSTDAQSTAKVSREHTAATPAPGLTAIAGGKFTTYRVMAEDVVDQALGPEAKGNPSITANLPMLGAEGFKVRMRQRGRIAAKYGWEIGRVNHLLRRYGGLIDEILELIDADPSLGEPLPGAEQYLKAEVTYAVTHEGALHLEDVLTRRTRLSYEQPERGLAASDTIADLMGRELGWSDQERNDEIAAYRARVDAERAAELEPDDESAAAVRARAEEIMPPEGSSLA</sequence>
<dbReference type="GO" id="GO:0006071">
    <property type="term" value="P:glycerol metabolic process"/>
    <property type="evidence" value="ECO:0007669"/>
    <property type="project" value="UniProtKB-KW"/>
</dbReference>
<evidence type="ECO:0000256" key="3">
    <source>
        <dbReference type="ARBA" id="ARBA00007330"/>
    </source>
</evidence>
<reference evidence="15 16" key="1">
    <citation type="submission" date="2020-07" db="EMBL/GenBank/DDBJ databases">
        <title>Sequencing the genomes of 1000 actinobacteria strains.</title>
        <authorList>
            <person name="Klenk H.-P."/>
        </authorList>
    </citation>
    <scope>NUCLEOTIDE SEQUENCE [LARGE SCALE GENOMIC DNA]</scope>
    <source>
        <strain evidence="15 16">DSM 26341</strain>
    </source>
</reference>
<dbReference type="Gene3D" id="3.30.9.10">
    <property type="entry name" value="D-Amino Acid Oxidase, subunit A, domain 2"/>
    <property type="match status" value="1"/>
</dbReference>
<protein>
    <recommendedName>
        <fullName evidence="4 11">Glycerol-3-phosphate dehydrogenase</fullName>
        <ecNumber evidence="4 11">1.1.5.3</ecNumber>
    </recommendedName>
</protein>
<dbReference type="PROSITE" id="PS00978">
    <property type="entry name" value="FAD_G3PDH_2"/>
    <property type="match status" value="1"/>
</dbReference>
<comment type="subcellular location">
    <subcellularLocation>
        <location evidence="2">Cytoplasm</location>
    </subcellularLocation>
</comment>
<dbReference type="SUPFAM" id="SSF51905">
    <property type="entry name" value="FAD/NAD(P)-binding domain"/>
    <property type="match status" value="1"/>
</dbReference>
<gene>
    <name evidence="15" type="ORF">BJY26_000300</name>
</gene>
<dbReference type="InterPro" id="IPR000447">
    <property type="entry name" value="G3P_DH_FAD-dep"/>
</dbReference>
<dbReference type="PRINTS" id="PR01001">
    <property type="entry name" value="FADG3PDH"/>
</dbReference>
<dbReference type="GO" id="GO:0009331">
    <property type="term" value="C:glycerol-3-phosphate dehydrogenase (FAD) complex"/>
    <property type="evidence" value="ECO:0007669"/>
    <property type="project" value="UniProtKB-UniRule"/>
</dbReference>
<accession>A0A7Z0CZ76</accession>
<dbReference type="Gene3D" id="1.10.8.870">
    <property type="entry name" value="Alpha-glycerophosphate oxidase, cap domain"/>
    <property type="match status" value="1"/>
</dbReference>
<feature type="region of interest" description="Disordered" evidence="12">
    <location>
        <begin position="559"/>
        <end position="589"/>
    </location>
</feature>
<dbReference type="GO" id="GO:0046168">
    <property type="term" value="P:glycerol-3-phosphate catabolic process"/>
    <property type="evidence" value="ECO:0007669"/>
    <property type="project" value="TreeGrafter"/>
</dbReference>
<dbReference type="Pfam" id="PF01266">
    <property type="entry name" value="DAO"/>
    <property type="match status" value="1"/>
</dbReference>
<name>A0A7Z0CZ76_9MICO</name>
<dbReference type="EC" id="1.1.5.3" evidence="4 11"/>
<dbReference type="Proteomes" id="UP000539111">
    <property type="component" value="Unassembled WGS sequence"/>
</dbReference>
<keyword evidence="7" id="KW-0319">Glycerol metabolism</keyword>
<dbReference type="InterPro" id="IPR038299">
    <property type="entry name" value="DAO_C_sf"/>
</dbReference>
<dbReference type="InterPro" id="IPR031656">
    <property type="entry name" value="DAO_C"/>
</dbReference>
<evidence type="ECO:0000256" key="10">
    <source>
        <dbReference type="ARBA" id="ARBA00049055"/>
    </source>
</evidence>
<keyword evidence="6 11" id="KW-0285">Flavoprotein</keyword>
<evidence type="ECO:0000256" key="6">
    <source>
        <dbReference type="ARBA" id="ARBA00022630"/>
    </source>
</evidence>
<feature type="domain" description="FAD dependent oxidoreductase" evidence="13">
    <location>
        <begin position="24"/>
        <end position="398"/>
    </location>
</feature>